<dbReference type="AlphaFoldDB" id="A0A1H0F7M3"/>
<evidence type="ECO:0000259" key="1">
    <source>
        <dbReference type="Pfam" id="PF12728"/>
    </source>
</evidence>
<gene>
    <name evidence="2" type="ORF">SAMN05444142_105215</name>
</gene>
<dbReference type="Proteomes" id="UP000324252">
    <property type="component" value="Unassembled WGS sequence"/>
</dbReference>
<dbReference type="Pfam" id="PF12728">
    <property type="entry name" value="HTH_17"/>
    <property type="match status" value="1"/>
</dbReference>
<organism evidence="2 3">
    <name type="scientific">Lutimaribacter pacificus</name>
    <dbReference type="NCBI Taxonomy" id="391948"/>
    <lineage>
        <taxon>Bacteria</taxon>
        <taxon>Pseudomonadati</taxon>
        <taxon>Pseudomonadota</taxon>
        <taxon>Alphaproteobacteria</taxon>
        <taxon>Rhodobacterales</taxon>
        <taxon>Roseobacteraceae</taxon>
        <taxon>Lutimaribacter</taxon>
    </lineage>
</organism>
<proteinExistence type="predicted"/>
<dbReference type="SUPFAM" id="SSF46955">
    <property type="entry name" value="Putative DNA-binding domain"/>
    <property type="match status" value="1"/>
</dbReference>
<protein>
    <submittedName>
        <fullName evidence="2">Helix-turn-helix domain-containing protein</fullName>
    </submittedName>
</protein>
<name>A0A1H0F7M3_9RHOB</name>
<keyword evidence="3" id="KW-1185">Reference proteome</keyword>
<dbReference type="EMBL" id="FQZZ01000005">
    <property type="protein sequence ID" value="SHK45826.1"/>
    <property type="molecule type" value="Genomic_DNA"/>
</dbReference>
<dbReference type="InterPro" id="IPR041657">
    <property type="entry name" value="HTH_17"/>
</dbReference>
<dbReference type="InterPro" id="IPR009061">
    <property type="entry name" value="DNA-bd_dom_put_sf"/>
</dbReference>
<feature type="domain" description="Helix-turn-helix" evidence="1">
    <location>
        <begin position="34"/>
        <end position="85"/>
    </location>
</feature>
<evidence type="ECO:0000313" key="2">
    <source>
        <dbReference type="EMBL" id="SHK45826.1"/>
    </source>
</evidence>
<reference evidence="2 3" key="1">
    <citation type="submission" date="2016-11" db="EMBL/GenBank/DDBJ databases">
        <authorList>
            <person name="Varghese N."/>
            <person name="Submissions S."/>
        </authorList>
    </citation>
    <scope>NUCLEOTIDE SEQUENCE [LARGE SCALE GENOMIC DNA]</scope>
    <source>
        <strain evidence="2 3">DSM 29620</strain>
    </source>
</reference>
<evidence type="ECO:0000313" key="3">
    <source>
        <dbReference type="Proteomes" id="UP000324252"/>
    </source>
</evidence>
<accession>A0A1H0F7M3</accession>
<sequence length="91" mass="10186">MNNNAEFAETVAQQVAEKLAEGIRDGTFLPVSEYMTPAQAAAYLGLTEGGMETMRKEGRGPRYVRPSHKMVRYARRDLDAWCEQHAVQPGE</sequence>
<dbReference type="OrthoDB" id="9806994at2"/>
<dbReference type="RefSeq" id="WP_149787589.1">
    <property type="nucleotide sequence ID" value="NZ_FNIO01000002.1"/>
</dbReference>